<dbReference type="Gene3D" id="3.40.50.1820">
    <property type="entry name" value="alpha/beta hydrolase"/>
    <property type="match status" value="1"/>
</dbReference>
<organism evidence="2 3">
    <name type="scientific">Zasmidium cellare ATCC 36951</name>
    <dbReference type="NCBI Taxonomy" id="1080233"/>
    <lineage>
        <taxon>Eukaryota</taxon>
        <taxon>Fungi</taxon>
        <taxon>Dikarya</taxon>
        <taxon>Ascomycota</taxon>
        <taxon>Pezizomycotina</taxon>
        <taxon>Dothideomycetes</taxon>
        <taxon>Dothideomycetidae</taxon>
        <taxon>Mycosphaerellales</taxon>
        <taxon>Mycosphaerellaceae</taxon>
        <taxon>Zasmidium</taxon>
    </lineage>
</organism>
<evidence type="ECO:0000259" key="1">
    <source>
        <dbReference type="Pfam" id="PF12697"/>
    </source>
</evidence>
<dbReference type="Proteomes" id="UP000799537">
    <property type="component" value="Unassembled WGS sequence"/>
</dbReference>
<reference evidence="2" key="1">
    <citation type="journal article" date="2020" name="Stud. Mycol.">
        <title>101 Dothideomycetes genomes: a test case for predicting lifestyles and emergence of pathogens.</title>
        <authorList>
            <person name="Haridas S."/>
            <person name="Albert R."/>
            <person name="Binder M."/>
            <person name="Bloem J."/>
            <person name="Labutti K."/>
            <person name="Salamov A."/>
            <person name="Andreopoulos B."/>
            <person name="Baker S."/>
            <person name="Barry K."/>
            <person name="Bills G."/>
            <person name="Bluhm B."/>
            <person name="Cannon C."/>
            <person name="Castanera R."/>
            <person name="Culley D."/>
            <person name="Daum C."/>
            <person name="Ezra D."/>
            <person name="Gonzalez J."/>
            <person name="Henrissat B."/>
            <person name="Kuo A."/>
            <person name="Liang C."/>
            <person name="Lipzen A."/>
            <person name="Lutzoni F."/>
            <person name="Magnuson J."/>
            <person name="Mondo S."/>
            <person name="Nolan M."/>
            <person name="Ohm R."/>
            <person name="Pangilinan J."/>
            <person name="Park H.-J."/>
            <person name="Ramirez L."/>
            <person name="Alfaro M."/>
            <person name="Sun H."/>
            <person name="Tritt A."/>
            <person name="Yoshinaga Y."/>
            <person name="Zwiers L.-H."/>
            <person name="Turgeon B."/>
            <person name="Goodwin S."/>
            <person name="Spatafora J."/>
            <person name="Crous P."/>
            <person name="Grigoriev I."/>
        </authorList>
    </citation>
    <scope>NUCLEOTIDE SEQUENCE</scope>
    <source>
        <strain evidence="2">ATCC 36951</strain>
    </source>
</reference>
<evidence type="ECO:0000313" key="2">
    <source>
        <dbReference type="EMBL" id="KAF2168141.1"/>
    </source>
</evidence>
<evidence type="ECO:0000313" key="3">
    <source>
        <dbReference type="Proteomes" id="UP000799537"/>
    </source>
</evidence>
<dbReference type="RefSeq" id="XP_033669030.1">
    <property type="nucleotide sequence ID" value="XM_033816609.1"/>
</dbReference>
<feature type="domain" description="AB hydrolase-1" evidence="1">
    <location>
        <begin position="6"/>
        <end position="237"/>
    </location>
</feature>
<gene>
    <name evidence="2" type="ORF">M409DRAFT_65650</name>
</gene>
<dbReference type="Pfam" id="PF12697">
    <property type="entry name" value="Abhydrolase_6"/>
    <property type="match status" value="1"/>
</dbReference>
<dbReference type="AlphaFoldDB" id="A0A6A6CM70"/>
<proteinExistence type="predicted"/>
<dbReference type="GeneID" id="54569881"/>
<dbReference type="SUPFAM" id="SSF53474">
    <property type="entry name" value="alpha/beta-Hydrolases"/>
    <property type="match status" value="1"/>
</dbReference>
<dbReference type="InterPro" id="IPR000073">
    <property type="entry name" value="AB_hydrolase_1"/>
</dbReference>
<protein>
    <recommendedName>
        <fullName evidence="1">AB hydrolase-1 domain-containing protein</fullName>
    </recommendedName>
</protein>
<name>A0A6A6CM70_ZASCE</name>
<dbReference type="EMBL" id="ML993591">
    <property type="protein sequence ID" value="KAF2168141.1"/>
    <property type="molecule type" value="Genomic_DNA"/>
</dbReference>
<dbReference type="InterPro" id="IPR052897">
    <property type="entry name" value="Sec-Metab_Biosynth_Hydrolase"/>
</dbReference>
<accession>A0A6A6CM70</accession>
<dbReference type="InterPro" id="IPR029058">
    <property type="entry name" value="AB_hydrolase_fold"/>
</dbReference>
<dbReference type="PANTHER" id="PTHR37017">
    <property type="entry name" value="AB HYDROLASE-1 DOMAIN-CONTAINING PROTEIN-RELATED"/>
    <property type="match status" value="1"/>
</dbReference>
<dbReference type="OrthoDB" id="1263307at2759"/>
<dbReference type="PANTHER" id="PTHR37017:SF11">
    <property type="entry name" value="ESTERASE_LIPASE_THIOESTERASE DOMAIN-CONTAINING PROTEIN"/>
    <property type="match status" value="1"/>
</dbReference>
<keyword evidence="3" id="KW-1185">Reference proteome</keyword>
<sequence>MSKPTLVFVHGGWHDPSCLDLVRTPLEIAGYKCHVPDLPSIGKQAAIKTADDDIQIVHDLVADSLSNGEDVIVFGHSNGGLKANGALEGLVGDDAKNHKGKVLGLGLIAAMIPPIVEKGAIDVLSRTRDWQLLLETEPTFLPDDPTKLFYNDLPAEDAAYWTARIQPMAVPRGPLVFYEAWRHVPMSYLACTEDQGMPFAQQEAMTKAARAEGGTVHVTQVKSGHSPFLSVPDKMVEWVQKVAEVELKA</sequence>